<sequence>MFSLKDMGSLYFFLAVEVIPTTAGLFLSQHKYIRELLATINMSGAKDISTPLSTTHALLLDDGTTVVDTSEFHRRAVAHSTTEVEYKALANAASETLWLSTLLKELALPVLAAPQLHCDNLGATHLSFNPVNHSRMKHILIDLHFVRDLAQKGRLQVKHVHTHDQLDDLFTKPLSRQCTEFLRTKIGLADGSLILWGHIREVCKNMQDPPSKESSKHSGQH</sequence>
<accession>A0A835JG54</accession>
<dbReference type="OrthoDB" id="1717466at2759"/>
<dbReference type="PANTHER" id="PTHR11439:SF450">
    <property type="entry name" value="REVERSE TRANSCRIPTASE TY1_COPIA-TYPE DOMAIN-CONTAINING PROTEIN"/>
    <property type="match status" value="1"/>
</dbReference>
<evidence type="ECO:0000313" key="2">
    <source>
        <dbReference type="Proteomes" id="UP000657918"/>
    </source>
</evidence>
<dbReference type="PANTHER" id="PTHR11439">
    <property type="entry name" value="GAG-POL-RELATED RETROTRANSPOSON"/>
    <property type="match status" value="1"/>
</dbReference>
<dbReference type="EMBL" id="JADGMS010000016">
    <property type="protein sequence ID" value="KAF9666595.1"/>
    <property type="molecule type" value="Genomic_DNA"/>
</dbReference>
<gene>
    <name evidence="1" type="ORF">SADUNF_Sadunf16G0245100</name>
</gene>
<dbReference type="Proteomes" id="UP000657918">
    <property type="component" value="Chromosome 16"/>
</dbReference>
<name>A0A835JG54_9ROSI</name>
<dbReference type="AlphaFoldDB" id="A0A835JG54"/>
<protein>
    <submittedName>
        <fullName evidence="1">Uncharacterized protein</fullName>
    </submittedName>
</protein>
<evidence type="ECO:0000313" key="1">
    <source>
        <dbReference type="EMBL" id="KAF9666595.1"/>
    </source>
</evidence>
<organism evidence="1 2">
    <name type="scientific">Salix dunnii</name>
    <dbReference type="NCBI Taxonomy" id="1413687"/>
    <lineage>
        <taxon>Eukaryota</taxon>
        <taxon>Viridiplantae</taxon>
        <taxon>Streptophyta</taxon>
        <taxon>Embryophyta</taxon>
        <taxon>Tracheophyta</taxon>
        <taxon>Spermatophyta</taxon>
        <taxon>Magnoliopsida</taxon>
        <taxon>eudicotyledons</taxon>
        <taxon>Gunneridae</taxon>
        <taxon>Pentapetalae</taxon>
        <taxon>rosids</taxon>
        <taxon>fabids</taxon>
        <taxon>Malpighiales</taxon>
        <taxon>Salicaceae</taxon>
        <taxon>Saliceae</taxon>
        <taxon>Salix</taxon>
    </lineage>
</organism>
<comment type="caution">
    <text evidence="1">The sequence shown here is derived from an EMBL/GenBank/DDBJ whole genome shotgun (WGS) entry which is preliminary data.</text>
</comment>
<proteinExistence type="predicted"/>
<dbReference type="CDD" id="cd09272">
    <property type="entry name" value="RNase_HI_RT_Ty1"/>
    <property type="match status" value="1"/>
</dbReference>
<reference evidence="1 2" key="1">
    <citation type="submission" date="2020-10" db="EMBL/GenBank/DDBJ databases">
        <title>Plant Genome Project.</title>
        <authorList>
            <person name="Zhang R.-G."/>
        </authorList>
    </citation>
    <scope>NUCLEOTIDE SEQUENCE [LARGE SCALE GENOMIC DNA]</scope>
    <source>
        <strain evidence="1">FAFU-HL-1</strain>
        <tissue evidence="1">Leaf</tissue>
    </source>
</reference>
<keyword evidence="2" id="KW-1185">Reference proteome</keyword>